<keyword evidence="14" id="KW-1185">Reference proteome</keyword>
<feature type="compositionally biased region" description="Low complexity" evidence="11">
    <location>
        <begin position="265"/>
        <end position="276"/>
    </location>
</feature>
<dbReference type="InterPro" id="IPR022764">
    <property type="entry name" value="Peptidase_S54_rhomboid_dom"/>
</dbReference>
<evidence type="ECO:0000313" key="14">
    <source>
        <dbReference type="Proteomes" id="UP000054350"/>
    </source>
</evidence>
<feature type="transmembrane region" description="Helical" evidence="10">
    <location>
        <begin position="592"/>
        <end position="611"/>
    </location>
</feature>
<evidence type="ECO:0000256" key="10">
    <source>
        <dbReference type="RuleBase" id="RU362115"/>
    </source>
</evidence>
<evidence type="ECO:0000256" key="3">
    <source>
        <dbReference type="ARBA" id="ARBA00009045"/>
    </source>
</evidence>
<dbReference type="InterPro" id="IPR002610">
    <property type="entry name" value="Peptidase_S54_rhomboid-like"/>
</dbReference>
<feature type="transmembrane region" description="Helical" evidence="10">
    <location>
        <begin position="474"/>
        <end position="498"/>
    </location>
</feature>
<feature type="domain" description="U-box" evidence="12">
    <location>
        <begin position="4"/>
        <end position="69"/>
    </location>
</feature>
<evidence type="ECO:0000256" key="9">
    <source>
        <dbReference type="ARBA" id="ARBA00023136"/>
    </source>
</evidence>
<dbReference type="STRING" id="578462.A0A0L0SNC1"/>
<keyword evidence="9 10" id="KW-0472">Membrane</keyword>
<dbReference type="EMBL" id="GG745343">
    <property type="protein sequence ID" value="KNE64016.1"/>
    <property type="molecule type" value="Genomic_DNA"/>
</dbReference>
<dbReference type="SMART" id="SM00504">
    <property type="entry name" value="Ubox"/>
    <property type="match status" value="1"/>
</dbReference>
<feature type="region of interest" description="Disordered" evidence="11">
    <location>
        <begin position="242"/>
        <end position="307"/>
    </location>
</feature>
<reference evidence="13 14" key="1">
    <citation type="submission" date="2009-11" db="EMBL/GenBank/DDBJ databases">
        <title>Annotation of Allomyces macrogynus ATCC 38327.</title>
        <authorList>
            <consortium name="The Broad Institute Genome Sequencing Platform"/>
            <person name="Russ C."/>
            <person name="Cuomo C."/>
            <person name="Burger G."/>
            <person name="Gray M.W."/>
            <person name="Holland P.W.H."/>
            <person name="King N."/>
            <person name="Lang F.B.F."/>
            <person name="Roger A.J."/>
            <person name="Ruiz-Trillo I."/>
            <person name="Young S.K."/>
            <person name="Zeng Q."/>
            <person name="Gargeya S."/>
            <person name="Fitzgerald M."/>
            <person name="Haas B."/>
            <person name="Abouelleil A."/>
            <person name="Alvarado L."/>
            <person name="Arachchi H.M."/>
            <person name="Berlin A."/>
            <person name="Chapman S.B."/>
            <person name="Gearin G."/>
            <person name="Goldberg J."/>
            <person name="Griggs A."/>
            <person name="Gujja S."/>
            <person name="Hansen M."/>
            <person name="Heiman D."/>
            <person name="Howarth C."/>
            <person name="Larimer J."/>
            <person name="Lui A."/>
            <person name="MacDonald P.J.P."/>
            <person name="McCowen C."/>
            <person name="Montmayeur A."/>
            <person name="Murphy C."/>
            <person name="Neiman D."/>
            <person name="Pearson M."/>
            <person name="Priest M."/>
            <person name="Roberts A."/>
            <person name="Saif S."/>
            <person name="Shea T."/>
            <person name="Sisk P."/>
            <person name="Stolte C."/>
            <person name="Sykes S."/>
            <person name="Wortman J."/>
            <person name="Nusbaum C."/>
            <person name="Birren B."/>
        </authorList>
    </citation>
    <scope>NUCLEOTIDE SEQUENCE [LARGE SCALE GENOMIC DNA]</scope>
    <source>
        <strain evidence="13 14">ATCC 38327</strain>
    </source>
</reference>
<feature type="transmembrane region" description="Helical" evidence="10">
    <location>
        <begin position="534"/>
        <end position="554"/>
    </location>
</feature>
<keyword evidence="6 10" id="KW-0378">Hydrolase</keyword>
<dbReference type="SUPFAM" id="SSF57850">
    <property type="entry name" value="RING/U-box"/>
    <property type="match status" value="1"/>
</dbReference>
<comment type="caution">
    <text evidence="10">Lacks conserved residue(s) required for the propagation of feature annotation.</text>
</comment>
<comment type="function">
    <text evidence="10">Serine protease involved in intramembrane proteolysis.</text>
</comment>
<dbReference type="GO" id="GO:0016020">
    <property type="term" value="C:membrane"/>
    <property type="evidence" value="ECO:0007669"/>
    <property type="project" value="UniProtKB-SubCell"/>
</dbReference>
<feature type="region of interest" description="Disordered" evidence="11">
    <location>
        <begin position="83"/>
        <end position="164"/>
    </location>
</feature>
<gene>
    <name evidence="13" type="ORF">AMAG_09075</name>
</gene>
<dbReference type="OrthoDB" id="2146116at2759"/>
<keyword evidence="7 10" id="KW-0720">Serine protease</keyword>
<comment type="similarity">
    <text evidence="3 10">Belongs to the peptidase S54 family.</text>
</comment>
<feature type="compositionally biased region" description="Low complexity" evidence="11">
    <location>
        <begin position="122"/>
        <end position="157"/>
    </location>
</feature>
<evidence type="ECO:0000256" key="11">
    <source>
        <dbReference type="SAM" id="MobiDB-lite"/>
    </source>
</evidence>
<dbReference type="GO" id="GO:0004252">
    <property type="term" value="F:serine-type endopeptidase activity"/>
    <property type="evidence" value="ECO:0007669"/>
    <property type="project" value="InterPro"/>
</dbReference>
<dbReference type="GO" id="GO:0006508">
    <property type="term" value="P:proteolysis"/>
    <property type="evidence" value="ECO:0007669"/>
    <property type="project" value="UniProtKB-KW"/>
</dbReference>
<dbReference type="InterPro" id="IPR035952">
    <property type="entry name" value="Rhomboid-like_sf"/>
</dbReference>
<dbReference type="Gene3D" id="3.30.40.10">
    <property type="entry name" value="Zinc/RING finger domain, C3HC4 (zinc finger)"/>
    <property type="match status" value="1"/>
</dbReference>
<dbReference type="VEuPathDB" id="FungiDB:AMAG_09075"/>
<accession>A0A0L0SNC1</accession>
<keyword evidence="4 10" id="KW-0645">Protease</keyword>
<evidence type="ECO:0000259" key="12">
    <source>
        <dbReference type="SMART" id="SM00504"/>
    </source>
</evidence>
<feature type="transmembrane region" description="Helical" evidence="10">
    <location>
        <begin position="656"/>
        <end position="678"/>
    </location>
</feature>
<evidence type="ECO:0000256" key="4">
    <source>
        <dbReference type="ARBA" id="ARBA00022670"/>
    </source>
</evidence>
<dbReference type="AlphaFoldDB" id="A0A0L0SNC1"/>
<dbReference type="eggNOG" id="KOG2290">
    <property type="taxonomic scope" value="Eukaryota"/>
</dbReference>
<organism evidence="13 14">
    <name type="scientific">Allomyces macrogynus (strain ATCC 38327)</name>
    <name type="common">Allomyces javanicus var. macrogynus</name>
    <dbReference type="NCBI Taxonomy" id="578462"/>
    <lineage>
        <taxon>Eukaryota</taxon>
        <taxon>Fungi</taxon>
        <taxon>Fungi incertae sedis</taxon>
        <taxon>Blastocladiomycota</taxon>
        <taxon>Blastocladiomycetes</taxon>
        <taxon>Blastocladiales</taxon>
        <taxon>Blastocladiaceae</taxon>
        <taxon>Allomyces</taxon>
    </lineage>
</organism>
<comment type="subcellular location">
    <subcellularLocation>
        <location evidence="2 10">Membrane</location>
        <topology evidence="2 10">Multi-pass membrane protein</topology>
    </subcellularLocation>
</comment>
<evidence type="ECO:0000256" key="5">
    <source>
        <dbReference type="ARBA" id="ARBA00022692"/>
    </source>
</evidence>
<dbReference type="InterPro" id="IPR013083">
    <property type="entry name" value="Znf_RING/FYVE/PHD"/>
</dbReference>
<comment type="catalytic activity">
    <reaction evidence="1 10">
        <text>Cleaves type-1 transmembrane domains using a catalytic dyad composed of serine and histidine that are contributed by different transmembrane domains.</text>
        <dbReference type="EC" id="3.4.21.105"/>
    </reaction>
</comment>
<dbReference type="EC" id="3.4.21.105" evidence="10"/>
<evidence type="ECO:0000313" key="13">
    <source>
        <dbReference type="EMBL" id="KNE64016.1"/>
    </source>
</evidence>
<keyword evidence="5 10" id="KW-0812">Transmembrane</keyword>
<name>A0A0L0SNC1_ALLM3</name>
<dbReference type="PANTHER" id="PTHR22936:SF69">
    <property type="entry name" value="RHOMBOID-LIKE PROTEIN"/>
    <property type="match status" value="1"/>
</dbReference>
<feature type="compositionally biased region" description="Low complexity" evidence="11">
    <location>
        <begin position="83"/>
        <end position="101"/>
    </location>
</feature>
<dbReference type="GO" id="GO:0016567">
    <property type="term" value="P:protein ubiquitination"/>
    <property type="evidence" value="ECO:0007669"/>
    <property type="project" value="InterPro"/>
</dbReference>
<proteinExistence type="inferred from homology"/>
<dbReference type="InterPro" id="IPR003613">
    <property type="entry name" value="Ubox_domain"/>
</dbReference>
<dbReference type="GO" id="GO:0004842">
    <property type="term" value="F:ubiquitin-protein transferase activity"/>
    <property type="evidence" value="ECO:0007669"/>
    <property type="project" value="InterPro"/>
</dbReference>
<feature type="transmembrane region" description="Helical" evidence="10">
    <location>
        <begin position="510"/>
        <end position="528"/>
    </location>
</feature>
<evidence type="ECO:0000256" key="6">
    <source>
        <dbReference type="ARBA" id="ARBA00022801"/>
    </source>
</evidence>
<feature type="compositionally biased region" description="Polar residues" evidence="11">
    <location>
        <begin position="242"/>
        <end position="251"/>
    </location>
</feature>
<dbReference type="SUPFAM" id="SSF144091">
    <property type="entry name" value="Rhomboid-like"/>
    <property type="match status" value="1"/>
</dbReference>
<feature type="region of interest" description="Disordered" evidence="11">
    <location>
        <begin position="210"/>
        <end position="229"/>
    </location>
</feature>
<evidence type="ECO:0000256" key="1">
    <source>
        <dbReference type="ARBA" id="ARBA00000156"/>
    </source>
</evidence>
<protein>
    <recommendedName>
        <fullName evidence="10">Rhomboid-type serine protease</fullName>
        <ecNumber evidence="10">3.4.21.105</ecNumber>
    </recommendedName>
</protein>
<reference evidence="14" key="2">
    <citation type="submission" date="2009-11" db="EMBL/GenBank/DDBJ databases">
        <title>The Genome Sequence of Allomyces macrogynus strain ATCC 38327.</title>
        <authorList>
            <consortium name="The Broad Institute Genome Sequencing Platform"/>
            <person name="Russ C."/>
            <person name="Cuomo C."/>
            <person name="Shea T."/>
            <person name="Young S.K."/>
            <person name="Zeng Q."/>
            <person name="Koehrsen M."/>
            <person name="Haas B."/>
            <person name="Borodovsky M."/>
            <person name="Guigo R."/>
            <person name="Alvarado L."/>
            <person name="Berlin A."/>
            <person name="Borenstein D."/>
            <person name="Chen Z."/>
            <person name="Engels R."/>
            <person name="Freedman E."/>
            <person name="Gellesch M."/>
            <person name="Goldberg J."/>
            <person name="Griggs A."/>
            <person name="Gujja S."/>
            <person name="Heiman D."/>
            <person name="Hepburn T."/>
            <person name="Howarth C."/>
            <person name="Jen D."/>
            <person name="Larson L."/>
            <person name="Lewis B."/>
            <person name="Mehta T."/>
            <person name="Park D."/>
            <person name="Pearson M."/>
            <person name="Roberts A."/>
            <person name="Saif S."/>
            <person name="Shenoy N."/>
            <person name="Sisk P."/>
            <person name="Stolte C."/>
            <person name="Sykes S."/>
            <person name="Walk T."/>
            <person name="White J."/>
            <person name="Yandava C."/>
            <person name="Burger G."/>
            <person name="Gray M.W."/>
            <person name="Holland P.W.H."/>
            <person name="King N."/>
            <person name="Lang F.B.F."/>
            <person name="Roger A.J."/>
            <person name="Ruiz-Trillo I."/>
            <person name="Lander E."/>
            <person name="Nusbaum C."/>
        </authorList>
    </citation>
    <scope>NUCLEOTIDE SEQUENCE [LARGE SCALE GENOMIC DNA]</scope>
    <source>
        <strain evidence="14">ATCC 38327</strain>
    </source>
</reference>
<evidence type="ECO:0000256" key="7">
    <source>
        <dbReference type="ARBA" id="ARBA00022825"/>
    </source>
</evidence>
<feature type="transmembrane region" description="Helical" evidence="10">
    <location>
        <begin position="566"/>
        <end position="586"/>
    </location>
</feature>
<sequence>MSSGYNCSLSGAPCTDPVVTRTGYVFERANLAHWFTTQGAICPVTRLPLNPTADVFPAAPVMATTTPTLHGTMPAALGTLPGTLPPGLGTLPGTLPPGLGTMPAPVPQQPDYPSAPAPAALPQPQQEQLTMSQQHELQPLQQQPQPQAQQLQQQPYYSPAPAPAPMANPYGYPVVPAGAPTMPPGAPTGPALTNSPEPVLSTVAAAAPASIAAPPPSQPPAPPSAPGSMTAAASTAAVYRMPSTSQYSGHPSNAPPASLFGGGDDAASARADSVAGLSRAPTNAGSMRIVGSAAPPPDETASRRASQMQQMLTDTELVDSLAGQDYRYAPALAAGADGMTSTERLVAKAQAAKVYRPWFVWIMSALQIAGLVVSLVVNKNVYGSLIQTSPQFNYMIGPSSETLIRVGARFAPCMRDSTLLSVPSRGNSSIGCTWPTAPLASGGVHQCGFLDLCGQFVSSSTPANQVTANQGFRFILPMFLHAGLVHLLMNLSVQLSLVKSLEMDWGWWRIAPVYILSGIFGFLFGGAFSPEFSPSVGCSGAIFGMVALVLIDHIQTWKLLHRPTAGLMRLLFVIIITFFIGLFPQVDNFSHIGGFLIGLLLGVVVMPNINLSCCSSAGRKAKPTLLPGSAGAGGDGGTNPRSSGGWRLFGFSPLNLAVRAAGLIIAGVLFAVMTSAFYKGDGDSTCSWCKYIDCIPAFGQCSVSGSS</sequence>
<evidence type="ECO:0000256" key="2">
    <source>
        <dbReference type="ARBA" id="ARBA00004141"/>
    </source>
</evidence>
<evidence type="ECO:0000256" key="8">
    <source>
        <dbReference type="ARBA" id="ARBA00022989"/>
    </source>
</evidence>
<dbReference type="Gene3D" id="1.20.1540.10">
    <property type="entry name" value="Rhomboid-like"/>
    <property type="match status" value="1"/>
</dbReference>
<dbReference type="Pfam" id="PF01694">
    <property type="entry name" value="Rhomboid"/>
    <property type="match status" value="1"/>
</dbReference>
<feature type="compositionally biased region" description="Pro residues" evidence="11">
    <location>
        <begin position="213"/>
        <end position="225"/>
    </location>
</feature>
<dbReference type="PANTHER" id="PTHR22936">
    <property type="entry name" value="RHOMBOID-RELATED"/>
    <property type="match status" value="1"/>
</dbReference>
<keyword evidence="8 10" id="KW-1133">Transmembrane helix</keyword>
<dbReference type="Proteomes" id="UP000054350">
    <property type="component" value="Unassembled WGS sequence"/>
</dbReference>
<feature type="compositionally biased region" description="Pro residues" evidence="11">
    <location>
        <begin position="104"/>
        <end position="121"/>
    </location>
</feature>